<dbReference type="Proteomes" id="UP000324222">
    <property type="component" value="Unassembled WGS sequence"/>
</dbReference>
<protein>
    <submittedName>
        <fullName evidence="1">Uncharacterized protein</fullName>
    </submittedName>
</protein>
<accession>A0A5B7CV79</accession>
<dbReference type="EMBL" id="VSRR010000303">
    <property type="protein sequence ID" value="MPC13747.1"/>
    <property type="molecule type" value="Genomic_DNA"/>
</dbReference>
<organism evidence="1 2">
    <name type="scientific">Portunus trituberculatus</name>
    <name type="common">Swimming crab</name>
    <name type="synonym">Neptunus trituberculatus</name>
    <dbReference type="NCBI Taxonomy" id="210409"/>
    <lineage>
        <taxon>Eukaryota</taxon>
        <taxon>Metazoa</taxon>
        <taxon>Ecdysozoa</taxon>
        <taxon>Arthropoda</taxon>
        <taxon>Crustacea</taxon>
        <taxon>Multicrustacea</taxon>
        <taxon>Malacostraca</taxon>
        <taxon>Eumalacostraca</taxon>
        <taxon>Eucarida</taxon>
        <taxon>Decapoda</taxon>
        <taxon>Pleocyemata</taxon>
        <taxon>Brachyura</taxon>
        <taxon>Eubrachyura</taxon>
        <taxon>Portunoidea</taxon>
        <taxon>Portunidae</taxon>
        <taxon>Portuninae</taxon>
        <taxon>Portunus</taxon>
    </lineage>
</organism>
<dbReference type="AlphaFoldDB" id="A0A5B7CV79"/>
<comment type="caution">
    <text evidence="1">The sequence shown here is derived from an EMBL/GenBank/DDBJ whole genome shotgun (WGS) entry which is preliminary data.</text>
</comment>
<keyword evidence="2" id="KW-1185">Reference proteome</keyword>
<gene>
    <name evidence="1" type="ORF">E2C01_006491</name>
</gene>
<name>A0A5B7CV79_PORTR</name>
<evidence type="ECO:0000313" key="1">
    <source>
        <dbReference type="EMBL" id="MPC13747.1"/>
    </source>
</evidence>
<evidence type="ECO:0000313" key="2">
    <source>
        <dbReference type="Proteomes" id="UP000324222"/>
    </source>
</evidence>
<proteinExistence type="predicted"/>
<sequence length="85" mass="9579">MNRCRKGRASPADNNTWCLARLPLTTNTRTSAVNLGRGGCTRTHRHQGRESCLAASKRQTGVWMVQSRELLYPDVSLPGWVFHLK</sequence>
<reference evidence="1 2" key="1">
    <citation type="submission" date="2019-05" db="EMBL/GenBank/DDBJ databases">
        <title>Another draft genome of Portunus trituberculatus and its Hox gene families provides insights of decapod evolution.</title>
        <authorList>
            <person name="Jeong J.-H."/>
            <person name="Song I."/>
            <person name="Kim S."/>
            <person name="Choi T."/>
            <person name="Kim D."/>
            <person name="Ryu S."/>
            <person name="Kim W."/>
        </authorList>
    </citation>
    <scope>NUCLEOTIDE SEQUENCE [LARGE SCALE GENOMIC DNA]</scope>
    <source>
        <tissue evidence="1">Muscle</tissue>
    </source>
</reference>